<dbReference type="AlphaFoldDB" id="A0A2X0P6K6"/>
<organism evidence="2 3">
    <name type="scientific">Microbotryum silenes-dioicae</name>
    <dbReference type="NCBI Taxonomy" id="796604"/>
    <lineage>
        <taxon>Eukaryota</taxon>
        <taxon>Fungi</taxon>
        <taxon>Dikarya</taxon>
        <taxon>Basidiomycota</taxon>
        <taxon>Pucciniomycotina</taxon>
        <taxon>Microbotryomycetes</taxon>
        <taxon>Microbotryales</taxon>
        <taxon>Microbotryaceae</taxon>
        <taxon>Microbotryum</taxon>
    </lineage>
</organism>
<dbReference type="SUPFAM" id="SSF53901">
    <property type="entry name" value="Thiolase-like"/>
    <property type="match status" value="1"/>
</dbReference>
<keyword evidence="3" id="KW-1185">Reference proteome</keyword>
<dbReference type="PANTHER" id="PTHR43853:SF10">
    <property type="entry name" value="ACETYL-COA C-ACETYLTRANSFERASE"/>
    <property type="match status" value="1"/>
</dbReference>
<dbReference type="Pfam" id="PF02803">
    <property type="entry name" value="Thiolase_C"/>
    <property type="match status" value="1"/>
</dbReference>
<dbReference type="Gene3D" id="3.40.47.10">
    <property type="match status" value="1"/>
</dbReference>
<dbReference type="STRING" id="796604.A0A2X0P6K6"/>
<feature type="domain" description="Thiolase C-terminal" evidence="1">
    <location>
        <begin position="1"/>
        <end position="101"/>
    </location>
</feature>
<dbReference type="InterPro" id="IPR016039">
    <property type="entry name" value="Thiolase-like"/>
</dbReference>
<reference evidence="2 3" key="1">
    <citation type="submission" date="2016-11" db="EMBL/GenBank/DDBJ databases">
        <authorList>
            <person name="Jaros S."/>
            <person name="Januszkiewicz K."/>
            <person name="Wedrychowicz H."/>
        </authorList>
    </citation>
    <scope>NUCLEOTIDE SEQUENCE [LARGE SCALE GENOMIC DNA]</scope>
</reference>
<dbReference type="InterPro" id="IPR050215">
    <property type="entry name" value="Thiolase-like_sf_Thiolase"/>
</dbReference>
<dbReference type="GO" id="GO:0003988">
    <property type="term" value="F:acetyl-CoA C-acyltransferase activity"/>
    <property type="evidence" value="ECO:0007669"/>
    <property type="project" value="TreeGrafter"/>
</dbReference>
<dbReference type="InterPro" id="IPR020617">
    <property type="entry name" value="Thiolase_C"/>
</dbReference>
<dbReference type="GO" id="GO:0005777">
    <property type="term" value="C:peroxisome"/>
    <property type="evidence" value="ECO:0007669"/>
    <property type="project" value="TreeGrafter"/>
</dbReference>
<protein>
    <submittedName>
        <fullName evidence="2">BQ5605_C001g00616 protein</fullName>
    </submittedName>
</protein>
<accession>A0A2X0P6K6</accession>
<evidence type="ECO:0000313" key="3">
    <source>
        <dbReference type="Proteomes" id="UP000249464"/>
    </source>
</evidence>
<dbReference type="Proteomes" id="UP000249464">
    <property type="component" value="Unassembled WGS sequence"/>
</dbReference>
<dbReference type="PROSITE" id="PS00737">
    <property type="entry name" value="THIOLASE_2"/>
    <property type="match status" value="1"/>
</dbReference>
<dbReference type="GO" id="GO:0010124">
    <property type="term" value="P:phenylacetate catabolic process"/>
    <property type="evidence" value="ECO:0007669"/>
    <property type="project" value="TreeGrafter"/>
</dbReference>
<proteinExistence type="predicted"/>
<dbReference type="PANTHER" id="PTHR43853">
    <property type="entry name" value="3-KETOACYL-COA THIOLASE, PEROXISOMAL"/>
    <property type="match status" value="1"/>
</dbReference>
<name>A0A2X0P6K6_9BASI</name>
<gene>
    <name evidence="2" type="primary">BQ5605_C001g00616</name>
    <name evidence="2" type="ORF">BQ5605_C001G00616</name>
</gene>
<dbReference type="GO" id="GO:0006635">
    <property type="term" value="P:fatty acid beta-oxidation"/>
    <property type="evidence" value="ECO:0007669"/>
    <property type="project" value="TreeGrafter"/>
</dbReference>
<evidence type="ECO:0000259" key="1">
    <source>
        <dbReference type="Pfam" id="PF02803"/>
    </source>
</evidence>
<sequence>MGIGPAIAIPKALAKAGITREDVDLWEVNEAFASMLGYLIDTFGLPHDKVNIHGGAIALGHPLGCTGARQVATGLNAIKRTGGKILVTSMCIGLGMGAAGVWVNEQ</sequence>
<dbReference type="InterPro" id="IPR020613">
    <property type="entry name" value="Thiolase_CS"/>
</dbReference>
<evidence type="ECO:0000313" key="2">
    <source>
        <dbReference type="EMBL" id="SGY48123.1"/>
    </source>
</evidence>
<dbReference type="EMBL" id="FQNC01000043">
    <property type="protein sequence ID" value="SGY48123.1"/>
    <property type="molecule type" value="Genomic_DNA"/>
</dbReference>